<dbReference type="Proteomes" id="UP000251314">
    <property type="component" value="Unassembled WGS sequence"/>
</dbReference>
<accession>A0A329S3C5</accession>
<reference evidence="1 2" key="1">
    <citation type="submission" date="2018-01" db="EMBL/GenBank/DDBJ databases">
        <title>Draft genome of the strawberry crown rot pathogen Phytophthora cactorum.</title>
        <authorList>
            <person name="Armitage A.D."/>
            <person name="Lysoe E."/>
            <person name="Nellist C.F."/>
            <person name="Harrison R.J."/>
            <person name="Brurberg M.B."/>
        </authorList>
    </citation>
    <scope>NUCLEOTIDE SEQUENCE [LARGE SCALE GENOMIC DNA]</scope>
    <source>
        <strain evidence="1 2">10300</strain>
    </source>
</reference>
<protein>
    <submittedName>
        <fullName evidence="1">Uncharacterized protein</fullName>
    </submittedName>
</protein>
<proteinExistence type="predicted"/>
<dbReference type="EMBL" id="MJFZ01000327">
    <property type="protein sequence ID" value="RAW31343.1"/>
    <property type="molecule type" value="Genomic_DNA"/>
</dbReference>
<sequence>MSMMTKKIDAKIEHFTFHGLQELNDACEITIKKRQLKNKNPIHLSIAIYQLAKLRMLQLYYDCIDFYFDRADLQYQKRTASAVIPSSIVLDKNDDTEILAAIWRP</sequence>
<name>A0A329S3C5_9STRA</name>
<keyword evidence="2" id="KW-1185">Reference proteome</keyword>
<gene>
    <name evidence="1" type="ORF">PC110_g12303</name>
</gene>
<evidence type="ECO:0000313" key="2">
    <source>
        <dbReference type="Proteomes" id="UP000251314"/>
    </source>
</evidence>
<dbReference type="PANTHER" id="PTHR33206:SF1">
    <property type="entry name" value="DNA-DIRECTED DNA POLYMERASE"/>
    <property type="match status" value="1"/>
</dbReference>
<dbReference type="AlphaFoldDB" id="A0A329S3C5"/>
<dbReference type="VEuPathDB" id="FungiDB:PC110_g12303"/>
<dbReference type="OrthoDB" id="108321at2759"/>
<dbReference type="STRING" id="29920.A0A329S3C5"/>
<evidence type="ECO:0000313" key="1">
    <source>
        <dbReference type="EMBL" id="RAW31343.1"/>
    </source>
</evidence>
<comment type="caution">
    <text evidence="1">The sequence shown here is derived from an EMBL/GenBank/DDBJ whole genome shotgun (WGS) entry which is preliminary data.</text>
</comment>
<dbReference type="PANTHER" id="PTHR33206">
    <property type="entry name" value="PROTEIN CBG10425"/>
    <property type="match status" value="1"/>
</dbReference>
<organism evidence="1 2">
    <name type="scientific">Phytophthora cactorum</name>
    <dbReference type="NCBI Taxonomy" id="29920"/>
    <lineage>
        <taxon>Eukaryota</taxon>
        <taxon>Sar</taxon>
        <taxon>Stramenopiles</taxon>
        <taxon>Oomycota</taxon>
        <taxon>Peronosporomycetes</taxon>
        <taxon>Peronosporales</taxon>
        <taxon>Peronosporaceae</taxon>
        <taxon>Phytophthora</taxon>
    </lineage>
</organism>